<evidence type="ECO:0000313" key="2">
    <source>
        <dbReference type="Proteomes" id="UP000265520"/>
    </source>
</evidence>
<sequence length="101" mass="11020">MLVEAANYQVKKELVKKGGHLAMINLESRVALLAAKQNQTATVVGNGLDDGVRGFTGKSVLGEGDETAAYKFLCCFKNNSRKNKATWCNMKCKIDLMVHKG</sequence>
<reference evidence="1 2" key="1">
    <citation type="journal article" date="2018" name="Front. Plant Sci.">
        <title>Red Clover (Trifolium pratense) and Zigzag Clover (T. medium) - A Picture of Genomic Similarities and Differences.</title>
        <authorList>
            <person name="Dluhosova J."/>
            <person name="Istvanek J."/>
            <person name="Nedelnik J."/>
            <person name="Repkova J."/>
        </authorList>
    </citation>
    <scope>NUCLEOTIDE SEQUENCE [LARGE SCALE GENOMIC DNA]</scope>
    <source>
        <strain evidence="2">cv. 10/8</strain>
        <tissue evidence="1">Leaf</tissue>
    </source>
</reference>
<dbReference type="PANTHER" id="PTHR37203">
    <property type="match status" value="1"/>
</dbReference>
<evidence type="ECO:0000313" key="1">
    <source>
        <dbReference type="EMBL" id="MCH91306.1"/>
    </source>
</evidence>
<dbReference type="AlphaFoldDB" id="A0A392MUT8"/>
<dbReference type="Proteomes" id="UP000265520">
    <property type="component" value="Unassembled WGS sequence"/>
</dbReference>
<gene>
    <name evidence="1" type="ORF">A2U01_0012233</name>
</gene>
<protein>
    <submittedName>
        <fullName evidence="1">Uncharacterized protein</fullName>
    </submittedName>
</protein>
<dbReference type="PANTHER" id="PTHR37203:SF3">
    <property type="entry name" value="SLR0975 PROTEIN"/>
    <property type="match status" value="1"/>
</dbReference>
<keyword evidence="2" id="KW-1185">Reference proteome</keyword>
<proteinExistence type="predicted"/>
<comment type="caution">
    <text evidence="1">The sequence shown here is derived from an EMBL/GenBank/DDBJ whole genome shotgun (WGS) entry which is preliminary data.</text>
</comment>
<accession>A0A392MUT8</accession>
<dbReference type="EMBL" id="LXQA010020137">
    <property type="protein sequence ID" value="MCH91306.1"/>
    <property type="molecule type" value="Genomic_DNA"/>
</dbReference>
<organism evidence="1 2">
    <name type="scientific">Trifolium medium</name>
    <dbReference type="NCBI Taxonomy" id="97028"/>
    <lineage>
        <taxon>Eukaryota</taxon>
        <taxon>Viridiplantae</taxon>
        <taxon>Streptophyta</taxon>
        <taxon>Embryophyta</taxon>
        <taxon>Tracheophyta</taxon>
        <taxon>Spermatophyta</taxon>
        <taxon>Magnoliopsida</taxon>
        <taxon>eudicotyledons</taxon>
        <taxon>Gunneridae</taxon>
        <taxon>Pentapetalae</taxon>
        <taxon>rosids</taxon>
        <taxon>fabids</taxon>
        <taxon>Fabales</taxon>
        <taxon>Fabaceae</taxon>
        <taxon>Papilionoideae</taxon>
        <taxon>50 kb inversion clade</taxon>
        <taxon>NPAAA clade</taxon>
        <taxon>Hologalegina</taxon>
        <taxon>IRL clade</taxon>
        <taxon>Trifolieae</taxon>
        <taxon>Trifolium</taxon>
    </lineage>
</organism>
<name>A0A392MUT8_9FABA</name>